<dbReference type="EC" id="6.3.5.2" evidence="2"/>
<dbReference type="PROSITE" id="PS51273">
    <property type="entry name" value="GATASE_TYPE_1"/>
    <property type="match status" value="1"/>
</dbReference>
<dbReference type="InterPro" id="IPR017926">
    <property type="entry name" value="GATASE"/>
</dbReference>
<dbReference type="Gene3D" id="3.40.50.880">
    <property type="match status" value="1"/>
</dbReference>
<dbReference type="PANTHER" id="PTHR42695">
    <property type="entry name" value="GLUTAMINE AMIDOTRANSFERASE YLR126C-RELATED"/>
    <property type="match status" value="1"/>
</dbReference>
<organism evidence="2 3">
    <name type="scientific">PS1 clade bacterium</name>
    <dbReference type="NCBI Taxonomy" id="2175152"/>
    <lineage>
        <taxon>Bacteria</taxon>
        <taxon>Pseudomonadati</taxon>
        <taxon>Pseudomonadota</taxon>
        <taxon>Alphaproteobacteria</taxon>
        <taxon>PS1 clade</taxon>
    </lineage>
</organism>
<proteinExistence type="predicted"/>
<dbReference type="EMBL" id="QOQD01000013">
    <property type="protein sequence ID" value="RCL72527.1"/>
    <property type="molecule type" value="Genomic_DNA"/>
</dbReference>
<dbReference type="Proteomes" id="UP000253570">
    <property type="component" value="Unassembled WGS sequence"/>
</dbReference>
<gene>
    <name evidence="2" type="ORF">DBW71_05220</name>
</gene>
<dbReference type="SUPFAM" id="SSF52317">
    <property type="entry name" value="Class I glutamine amidotransferase-like"/>
    <property type="match status" value="1"/>
</dbReference>
<name>A0A368DL10_9PROT</name>
<evidence type="ECO:0000313" key="2">
    <source>
        <dbReference type="EMBL" id="RCL72527.1"/>
    </source>
</evidence>
<sequence length="226" mass="26084">MTKKILIILHQSTSTPGRIGTLLENRGYKLDIRRPALGDQLPQSLKGKFDGAVMFGGPMSANDDEDFIKYEKDWIQIPLKENIPFVGICLGAQLLACSLGGSIKIKDHVEIGYYPIVPTEYGEKLLKWPPFVHQWHREWMQPPKTANILATGKEDDAQAFRYQENAFGIQFHSELTLAMINRWLVKAEHRLIMNGAQQRKYHFEGRFLHDHHVKTWLNDFFDLLLN</sequence>
<feature type="domain" description="Glutamine amidotransferase" evidence="1">
    <location>
        <begin position="23"/>
        <end position="177"/>
    </location>
</feature>
<dbReference type="InterPro" id="IPR029062">
    <property type="entry name" value="Class_I_gatase-like"/>
</dbReference>
<comment type="caution">
    <text evidence="2">The sequence shown here is derived from an EMBL/GenBank/DDBJ whole genome shotgun (WGS) entry which is preliminary data.</text>
</comment>
<dbReference type="InterPro" id="IPR044992">
    <property type="entry name" value="ChyE-like"/>
</dbReference>
<dbReference type="CDD" id="cd01741">
    <property type="entry name" value="GATase1_1"/>
    <property type="match status" value="1"/>
</dbReference>
<dbReference type="GO" id="GO:0003922">
    <property type="term" value="F:GMP synthase (glutamine-hydrolyzing) activity"/>
    <property type="evidence" value="ECO:0007669"/>
    <property type="project" value="UniProtKB-EC"/>
</dbReference>
<dbReference type="AlphaFoldDB" id="A0A368DL10"/>
<reference evidence="2 3" key="1">
    <citation type="journal article" date="2018" name="Microbiome">
        <title>Fine metagenomic profile of the Mediterranean stratified and mixed water columns revealed by assembly and recruitment.</title>
        <authorList>
            <person name="Haro-Moreno J.M."/>
            <person name="Lopez-Perez M."/>
            <person name="De La Torre J.R."/>
            <person name="Picazo A."/>
            <person name="Camacho A."/>
            <person name="Rodriguez-Valera F."/>
        </authorList>
    </citation>
    <scope>NUCLEOTIDE SEQUENCE [LARGE SCALE GENOMIC DNA]</scope>
    <source>
        <strain evidence="2">MED-G57</strain>
    </source>
</reference>
<protein>
    <submittedName>
        <fullName evidence="2">GMP synthase</fullName>
        <ecNumber evidence="2">6.3.5.2</ecNumber>
    </submittedName>
</protein>
<dbReference type="Pfam" id="PF00117">
    <property type="entry name" value="GATase"/>
    <property type="match status" value="1"/>
</dbReference>
<dbReference type="GO" id="GO:0005829">
    <property type="term" value="C:cytosol"/>
    <property type="evidence" value="ECO:0007669"/>
    <property type="project" value="TreeGrafter"/>
</dbReference>
<accession>A0A368DL10</accession>
<evidence type="ECO:0000259" key="1">
    <source>
        <dbReference type="Pfam" id="PF00117"/>
    </source>
</evidence>
<dbReference type="PANTHER" id="PTHR42695:SF5">
    <property type="entry name" value="GLUTAMINE AMIDOTRANSFERASE YLR126C-RELATED"/>
    <property type="match status" value="1"/>
</dbReference>
<evidence type="ECO:0000313" key="3">
    <source>
        <dbReference type="Proteomes" id="UP000253570"/>
    </source>
</evidence>
<keyword evidence="2" id="KW-0436">Ligase</keyword>